<keyword evidence="5" id="KW-0547">Nucleotide-binding</keyword>
<dbReference type="SMART" id="SM00220">
    <property type="entry name" value="S_TKc"/>
    <property type="match status" value="1"/>
</dbReference>
<evidence type="ECO:0000256" key="2">
    <source>
        <dbReference type="ARBA" id="ARBA00012513"/>
    </source>
</evidence>
<protein>
    <recommendedName>
        <fullName evidence="2">non-specific serine/threonine protein kinase</fullName>
        <ecNumber evidence="2">2.7.11.1</ecNumber>
    </recommendedName>
</protein>
<sequence length="1079" mass="119718">MRLFFESNGLNESIIKYVRGQNSRISSTFQNARSAARMDDIKAQLYVALGKNGYGQPEYRYFCESDGRQYFRCECLVKGFENTYVANETAQKKRDAQTKAATAMGAWLVKNGFLTEEELPQLVEIGEAAAADVKKPYILTIIVRLSFYCNGQREYFVQTTERSGGSGKHGGNSDARKRRPVIRRVNETASSSHAWESSHAWLSGEEKSRLEAVQREWRLSRPKAKQQLWSKQQMSGSGGRVGSLMELNNAERKSLDAVADSPVHPSPNSVFTRNRKVTSPPALVSDPEPKKSPVASPSAKDKEQSPSSSNVNAAPAPQQAATVTNNKHGLLAISPLALKDLLSTIVPPAEKTKPSSPTVPVNSLNNAFAHSKFTVEATKSPLPIATVTTAAALPDPATVAVPAAATDPTATPFLLKEDTQAKGEVAPIAPALMAQTSLEDDGGKKAAESRRESVEDYDEDYDEEKPIDKSPDNRFLKFDEELGRGSFKTVYRGLDTETGVAVAWCELQEQKLNKAERQRFREEAEMLKGLQHPNIVKFYDYWERTDGKRKYIVLITELMTSGTLKLYLKRFKRINVKVLKSWCRQILKGLYFLHTRPTPVIHRDLKCDNIFITGTTGSVKIGDLGLATLKNKSHAKSVIGTPEFMAPEMYEEQYDESVDVYAFGMCLLEMVTGEYPYSECQYPAQVYRKVISGVKPTCFERIQNPEIKEIIERCIRPKREDRATVQQLLNDEFFMPEEQFGIRVDIQNRDQDLSSASSEIHMQLYVIDERKRAQYKFKENEGLQFTFDIEVDKSEEIVQQMVEQQLIPDCDIRHITKLIKDKVEAFKRDRDFRQRQMRDDEQRVQQLLQQRTSEAPEGTVALSSGTAVGLNTGSEQMNGDTAAATVVVHHLAAAVGGGQPTSIAAVGQLSLADLEKALAKVIKPQTAEQHLNSITIGSVSSCDLGTSSTAQSQQMSSGGSVAGPVRSNTVEAELLFHHSQQQPLMPTATSQPLLAVLNTAAFTAAGAAFSAQNDSSISQLPRSMSLHSLDIPSNCKCKRSGYVLALESQVAFLQEQNKNLIEQLRELKKESAKSQQKDG</sequence>
<feature type="region of interest" description="Disordered" evidence="11">
    <location>
        <begin position="221"/>
        <end position="242"/>
    </location>
</feature>
<evidence type="ECO:0000256" key="8">
    <source>
        <dbReference type="ARBA" id="ARBA00047899"/>
    </source>
</evidence>
<dbReference type="Gene3D" id="1.10.510.10">
    <property type="entry name" value="Transferase(Phosphotransferase) domain 1"/>
    <property type="match status" value="1"/>
</dbReference>
<evidence type="ECO:0000256" key="9">
    <source>
        <dbReference type="ARBA" id="ARBA00048679"/>
    </source>
</evidence>
<feature type="domain" description="Protein kinase" evidence="12">
    <location>
        <begin position="476"/>
        <end position="734"/>
    </location>
</feature>
<evidence type="ECO:0000259" key="12">
    <source>
        <dbReference type="PROSITE" id="PS50011"/>
    </source>
</evidence>
<dbReference type="SUPFAM" id="SSF56112">
    <property type="entry name" value="Protein kinase-like (PK-like)"/>
    <property type="match status" value="1"/>
</dbReference>
<dbReference type="CDD" id="cd13983">
    <property type="entry name" value="STKc_WNK"/>
    <property type="match status" value="1"/>
</dbReference>
<dbReference type="PANTHER" id="PTHR13902">
    <property type="entry name" value="SERINE/THREONINE-PROTEIN KINASE WNK WITH NO LYSINE -RELATED"/>
    <property type="match status" value="1"/>
</dbReference>
<dbReference type="Pfam" id="PF12202">
    <property type="entry name" value="OSR1_C"/>
    <property type="match status" value="1"/>
</dbReference>
<feature type="compositionally biased region" description="Basic and acidic residues" evidence="11">
    <location>
        <begin position="441"/>
        <end position="454"/>
    </location>
</feature>
<evidence type="ECO:0000256" key="3">
    <source>
        <dbReference type="ARBA" id="ARBA00022527"/>
    </source>
</evidence>
<dbReference type="Gene3D" id="3.30.160.20">
    <property type="match status" value="1"/>
</dbReference>
<comment type="cofactor">
    <cofactor evidence="1">
        <name>Mg(2+)</name>
        <dbReference type="ChEBI" id="CHEBI:18420"/>
    </cofactor>
</comment>
<feature type="region of interest" description="Disordered" evidence="11">
    <location>
        <begin position="160"/>
        <end position="200"/>
    </location>
</feature>
<dbReference type="InterPro" id="IPR000719">
    <property type="entry name" value="Prot_kinase_dom"/>
</dbReference>
<dbReference type="InterPro" id="IPR008271">
    <property type="entry name" value="Ser/Thr_kinase_AS"/>
</dbReference>
<evidence type="ECO:0000256" key="1">
    <source>
        <dbReference type="ARBA" id="ARBA00001946"/>
    </source>
</evidence>
<keyword evidence="13" id="KW-1185">Reference proteome</keyword>
<dbReference type="FunFam" id="1.10.510.10:FF:000006">
    <property type="entry name" value="Serine/threonine-protein kinase WNK1 isoform 2"/>
    <property type="match status" value="1"/>
</dbReference>
<comment type="catalytic activity">
    <reaction evidence="9">
        <text>L-seryl-[protein] + ATP = O-phospho-L-seryl-[protein] + ADP + H(+)</text>
        <dbReference type="Rhea" id="RHEA:17989"/>
        <dbReference type="Rhea" id="RHEA-COMP:9863"/>
        <dbReference type="Rhea" id="RHEA-COMP:11604"/>
        <dbReference type="ChEBI" id="CHEBI:15378"/>
        <dbReference type="ChEBI" id="CHEBI:29999"/>
        <dbReference type="ChEBI" id="CHEBI:30616"/>
        <dbReference type="ChEBI" id="CHEBI:83421"/>
        <dbReference type="ChEBI" id="CHEBI:456216"/>
        <dbReference type="EC" id="2.7.11.1"/>
    </reaction>
</comment>
<dbReference type="AlphaFoldDB" id="A0A914I065"/>
<feature type="compositionally biased region" description="Low complexity" evidence="11">
    <location>
        <begin position="189"/>
        <end position="200"/>
    </location>
</feature>
<keyword evidence="3" id="KW-0723">Serine/threonine-protein kinase</keyword>
<feature type="region of interest" description="Disordered" evidence="11">
    <location>
        <begin position="255"/>
        <end position="319"/>
    </location>
</feature>
<name>A0A914I065_GLORO</name>
<keyword evidence="4" id="KW-0808">Transferase</keyword>
<keyword evidence="7" id="KW-0067">ATP-binding</keyword>
<accession>A0A914I065</accession>
<dbReference type="Proteomes" id="UP000887572">
    <property type="component" value="Unplaced"/>
</dbReference>
<dbReference type="Gene3D" id="1.20.5.170">
    <property type="match status" value="1"/>
</dbReference>
<evidence type="ECO:0000256" key="5">
    <source>
        <dbReference type="ARBA" id="ARBA00022741"/>
    </source>
</evidence>
<dbReference type="GO" id="GO:0004674">
    <property type="term" value="F:protein serine/threonine kinase activity"/>
    <property type="evidence" value="ECO:0007669"/>
    <property type="project" value="UniProtKB-KW"/>
</dbReference>
<feature type="coiled-coil region" evidence="10">
    <location>
        <begin position="1043"/>
        <end position="1077"/>
    </location>
</feature>
<dbReference type="InterPro" id="IPR011009">
    <property type="entry name" value="Kinase-like_dom_sf"/>
</dbReference>
<evidence type="ECO:0000256" key="7">
    <source>
        <dbReference type="ARBA" id="ARBA00022840"/>
    </source>
</evidence>
<comment type="catalytic activity">
    <reaction evidence="8">
        <text>L-threonyl-[protein] + ATP = O-phospho-L-threonyl-[protein] + ADP + H(+)</text>
        <dbReference type="Rhea" id="RHEA:46608"/>
        <dbReference type="Rhea" id="RHEA-COMP:11060"/>
        <dbReference type="Rhea" id="RHEA-COMP:11605"/>
        <dbReference type="ChEBI" id="CHEBI:15378"/>
        <dbReference type="ChEBI" id="CHEBI:30013"/>
        <dbReference type="ChEBI" id="CHEBI:30616"/>
        <dbReference type="ChEBI" id="CHEBI:61977"/>
        <dbReference type="ChEBI" id="CHEBI:456216"/>
        <dbReference type="EC" id="2.7.11.1"/>
    </reaction>
</comment>
<dbReference type="Pfam" id="PF00069">
    <property type="entry name" value="Pkinase"/>
    <property type="match status" value="1"/>
</dbReference>
<evidence type="ECO:0000256" key="4">
    <source>
        <dbReference type="ARBA" id="ARBA00022679"/>
    </source>
</evidence>
<dbReference type="WBParaSite" id="Gr19_v10_g6098.t4">
    <property type="protein sequence ID" value="Gr19_v10_g6098.t4"/>
    <property type="gene ID" value="Gr19_v10_g6098"/>
</dbReference>
<feature type="region of interest" description="Disordered" evidence="11">
    <location>
        <begin position="433"/>
        <end position="472"/>
    </location>
</feature>
<dbReference type="InterPro" id="IPR024678">
    <property type="entry name" value="Kinase_OSR1/WNK_CCT"/>
</dbReference>
<dbReference type="Gene3D" id="3.30.200.20">
    <property type="entry name" value="Phosphorylase Kinase, domain 1"/>
    <property type="match status" value="1"/>
</dbReference>
<evidence type="ECO:0000256" key="11">
    <source>
        <dbReference type="SAM" id="MobiDB-lite"/>
    </source>
</evidence>
<evidence type="ECO:0000313" key="14">
    <source>
        <dbReference type="WBParaSite" id="Gr19_v10_g6098.t4"/>
    </source>
</evidence>
<dbReference type="GO" id="GO:0005524">
    <property type="term" value="F:ATP binding"/>
    <property type="evidence" value="ECO:0007669"/>
    <property type="project" value="UniProtKB-KW"/>
</dbReference>
<dbReference type="Gene3D" id="3.10.20.90">
    <property type="entry name" value="Phosphatidylinositol 3-kinase Catalytic Subunit, Chain A, domain 1"/>
    <property type="match status" value="1"/>
</dbReference>
<dbReference type="EC" id="2.7.11.1" evidence="2"/>
<dbReference type="SUPFAM" id="SSF54768">
    <property type="entry name" value="dsRNA-binding domain-like"/>
    <property type="match status" value="1"/>
</dbReference>
<dbReference type="InterPro" id="IPR050588">
    <property type="entry name" value="WNK_Ser-Thr_kinase"/>
</dbReference>
<evidence type="ECO:0000256" key="10">
    <source>
        <dbReference type="SAM" id="Coils"/>
    </source>
</evidence>
<organism evidence="13 14">
    <name type="scientific">Globodera rostochiensis</name>
    <name type="common">Golden nematode worm</name>
    <name type="synonym">Heterodera rostochiensis</name>
    <dbReference type="NCBI Taxonomy" id="31243"/>
    <lineage>
        <taxon>Eukaryota</taxon>
        <taxon>Metazoa</taxon>
        <taxon>Ecdysozoa</taxon>
        <taxon>Nematoda</taxon>
        <taxon>Chromadorea</taxon>
        <taxon>Rhabditida</taxon>
        <taxon>Tylenchina</taxon>
        <taxon>Tylenchomorpha</taxon>
        <taxon>Tylenchoidea</taxon>
        <taxon>Heteroderidae</taxon>
        <taxon>Heteroderinae</taxon>
        <taxon>Globodera</taxon>
    </lineage>
</organism>
<reference evidence="14" key="1">
    <citation type="submission" date="2022-11" db="UniProtKB">
        <authorList>
            <consortium name="WormBaseParasite"/>
        </authorList>
    </citation>
    <scope>IDENTIFICATION</scope>
</reference>
<evidence type="ECO:0000313" key="13">
    <source>
        <dbReference type="Proteomes" id="UP000887572"/>
    </source>
</evidence>
<evidence type="ECO:0000256" key="6">
    <source>
        <dbReference type="ARBA" id="ARBA00022777"/>
    </source>
</evidence>
<feature type="compositionally biased region" description="Low complexity" evidence="11">
    <location>
        <begin position="305"/>
        <end position="319"/>
    </location>
</feature>
<proteinExistence type="predicted"/>
<dbReference type="FunFam" id="3.30.200.20:FF:000010">
    <property type="entry name" value="Serine/threonine-protein kinase WNK1 isoform 2"/>
    <property type="match status" value="1"/>
</dbReference>
<dbReference type="PROSITE" id="PS00108">
    <property type="entry name" value="PROTEIN_KINASE_ST"/>
    <property type="match status" value="1"/>
</dbReference>
<keyword evidence="10" id="KW-0175">Coiled coil</keyword>
<dbReference type="PROSITE" id="PS50011">
    <property type="entry name" value="PROTEIN_KINASE_DOM"/>
    <property type="match status" value="1"/>
</dbReference>
<keyword evidence="6" id="KW-0418">Kinase</keyword>